<name>A0ACA9QH40_9GLOM</name>
<dbReference type="Proteomes" id="UP000789366">
    <property type="component" value="Unassembled WGS sequence"/>
</dbReference>
<organism evidence="1 2">
    <name type="scientific">Cetraspora pellucida</name>
    <dbReference type="NCBI Taxonomy" id="1433469"/>
    <lineage>
        <taxon>Eukaryota</taxon>
        <taxon>Fungi</taxon>
        <taxon>Fungi incertae sedis</taxon>
        <taxon>Mucoromycota</taxon>
        <taxon>Glomeromycotina</taxon>
        <taxon>Glomeromycetes</taxon>
        <taxon>Diversisporales</taxon>
        <taxon>Gigasporaceae</taxon>
        <taxon>Cetraspora</taxon>
    </lineage>
</organism>
<comment type="caution">
    <text evidence="1">The sequence shown here is derived from an EMBL/GenBank/DDBJ whole genome shotgun (WGS) entry which is preliminary data.</text>
</comment>
<keyword evidence="2" id="KW-1185">Reference proteome</keyword>
<protein>
    <submittedName>
        <fullName evidence="1">7200_t:CDS:1</fullName>
    </submittedName>
</protein>
<reference evidence="1" key="1">
    <citation type="submission" date="2021-06" db="EMBL/GenBank/DDBJ databases">
        <authorList>
            <person name="Kallberg Y."/>
            <person name="Tangrot J."/>
            <person name="Rosling A."/>
        </authorList>
    </citation>
    <scope>NUCLEOTIDE SEQUENCE</scope>
    <source>
        <strain evidence="1">28 12/20/2015</strain>
    </source>
</reference>
<evidence type="ECO:0000313" key="1">
    <source>
        <dbReference type="EMBL" id="CAG8751061.1"/>
    </source>
</evidence>
<evidence type="ECO:0000313" key="2">
    <source>
        <dbReference type="Proteomes" id="UP000789366"/>
    </source>
</evidence>
<gene>
    <name evidence="1" type="ORF">SPELUC_LOCUS14481</name>
</gene>
<proteinExistence type="predicted"/>
<accession>A0ACA9QH40</accession>
<dbReference type="EMBL" id="CAJVPW010042865">
    <property type="protein sequence ID" value="CAG8751061.1"/>
    <property type="molecule type" value="Genomic_DNA"/>
</dbReference>
<feature type="non-terminal residue" evidence="1">
    <location>
        <position position="1"/>
    </location>
</feature>
<sequence length="63" mass="7065">PIFEPDLPPSNTELSTATPTPMPDTALTIILQLQQQVAYQSQLIERLETKVNALESFNQQLIQ</sequence>
<feature type="non-terminal residue" evidence="1">
    <location>
        <position position="63"/>
    </location>
</feature>